<evidence type="ECO:0000256" key="1">
    <source>
        <dbReference type="SAM" id="SignalP"/>
    </source>
</evidence>
<dbReference type="Proteomes" id="UP000005234">
    <property type="component" value="Chromosome"/>
</dbReference>
<dbReference type="SUPFAM" id="SSF50969">
    <property type="entry name" value="YVTN repeat-like/Quinoprotein amine dehydrogenase"/>
    <property type="match status" value="1"/>
</dbReference>
<sequence length="261" mass="29005">MRPIACLLLLIATLCPLSAPAAEVVAHPGYKVVHIYPHSREAFTEGLFYAHGALYESTGMNGASFIRKLDLESGKVLQQISLDPEYFGEGIVNWGSRLIQLTWRTEVGFSYDLASLRRTGSFHYRGEGWGLTHDDHQLIMSDGSSTLRLLDPQSLQQTGSLSVTENGRPVPRLNELEWVKGRIYANVWLTRHIVVIDPRTGHVTADIDFGNLLPASTPLANPTDDVLNGIAWDAEHDRLFVTGKCWPYLYEIKLLPASAGH</sequence>
<gene>
    <name evidence="2" type="ordered locus">Fraau_3021</name>
</gene>
<reference evidence="2" key="1">
    <citation type="submission" date="2012-02" db="EMBL/GenBank/DDBJ databases">
        <title>The complete genome of Frateuria aurantia DSM 6220.</title>
        <authorList>
            <consortium name="US DOE Joint Genome Institute (JGI-PGF)"/>
            <person name="Lucas S."/>
            <person name="Copeland A."/>
            <person name="Lapidus A."/>
            <person name="Glavina del Rio T."/>
            <person name="Dalin E."/>
            <person name="Tice H."/>
            <person name="Bruce D."/>
            <person name="Goodwin L."/>
            <person name="Pitluck S."/>
            <person name="Peters L."/>
            <person name="Ovchinnikova G."/>
            <person name="Teshima H."/>
            <person name="Kyrpides N."/>
            <person name="Mavromatis K."/>
            <person name="Ivanova N."/>
            <person name="Brettin T."/>
            <person name="Detter J.C."/>
            <person name="Han C."/>
            <person name="Larimer F."/>
            <person name="Land M."/>
            <person name="Hauser L."/>
            <person name="Markowitz V."/>
            <person name="Cheng J.-F."/>
            <person name="Hugenholtz P."/>
            <person name="Woyke T."/>
            <person name="Wu D."/>
            <person name="Brambilla E."/>
            <person name="Klenk H.-P."/>
            <person name="Eisen J.A."/>
        </authorList>
    </citation>
    <scope>NUCLEOTIDE SEQUENCE</scope>
    <source>
        <strain evidence="2">DSM 6220</strain>
    </source>
</reference>
<dbReference type="eggNOG" id="COG3823">
    <property type="taxonomic scope" value="Bacteria"/>
</dbReference>
<dbReference type="STRING" id="767434.Fraau_3021"/>
<dbReference type="RefSeq" id="WP_014404352.1">
    <property type="nucleotide sequence ID" value="NC_017033.1"/>
</dbReference>
<dbReference type="AlphaFoldDB" id="H8L2Z1"/>
<dbReference type="Pfam" id="PF05096">
    <property type="entry name" value="Glu_cyclase_2"/>
    <property type="match status" value="1"/>
</dbReference>
<keyword evidence="2" id="KW-0808">Transferase</keyword>
<proteinExistence type="predicted"/>
<dbReference type="Gene3D" id="2.130.10.10">
    <property type="entry name" value="YVTN repeat-like/Quinoprotein amine dehydrogenase"/>
    <property type="match status" value="1"/>
</dbReference>
<keyword evidence="1" id="KW-0732">Signal</keyword>
<dbReference type="InterPro" id="IPR011044">
    <property type="entry name" value="Quino_amine_DH_bsu"/>
</dbReference>
<dbReference type="InterPro" id="IPR015943">
    <property type="entry name" value="WD40/YVTN_repeat-like_dom_sf"/>
</dbReference>
<dbReference type="InterPro" id="IPR007788">
    <property type="entry name" value="QCT"/>
</dbReference>
<dbReference type="PANTHER" id="PTHR31270:SF1">
    <property type="entry name" value="GLUTAMINYL-PEPTIDE CYCLOTRANSFERASE"/>
    <property type="match status" value="1"/>
</dbReference>
<accession>H8L2Z1</accession>
<evidence type="ECO:0000313" key="3">
    <source>
        <dbReference type="Proteomes" id="UP000005234"/>
    </source>
</evidence>
<dbReference type="PANTHER" id="PTHR31270">
    <property type="entry name" value="GLUTAMINYL-PEPTIDE CYCLOTRANSFERASE"/>
    <property type="match status" value="1"/>
</dbReference>
<feature type="chain" id="PRO_5003615597" evidence="1">
    <location>
        <begin position="22"/>
        <end position="261"/>
    </location>
</feature>
<dbReference type="KEGG" id="fau:Fraau_3021"/>
<dbReference type="EMBL" id="CP003350">
    <property type="protein sequence ID" value="AFC87349.1"/>
    <property type="molecule type" value="Genomic_DNA"/>
</dbReference>
<dbReference type="OrthoDB" id="9783700at2"/>
<keyword evidence="3" id="KW-1185">Reference proteome</keyword>
<name>H8L2Z1_FRAAD</name>
<feature type="signal peptide" evidence="1">
    <location>
        <begin position="1"/>
        <end position="21"/>
    </location>
</feature>
<dbReference type="GO" id="GO:0016603">
    <property type="term" value="F:glutaminyl-peptide cyclotransferase activity"/>
    <property type="evidence" value="ECO:0007669"/>
    <property type="project" value="InterPro"/>
</dbReference>
<evidence type="ECO:0000313" key="2">
    <source>
        <dbReference type="EMBL" id="AFC87349.1"/>
    </source>
</evidence>
<dbReference type="HOGENOM" id="CLU_060272_2_2_6"/>
<protein>
    <submittedName>
        <fullName evidence="2">Glutamine cyclotransferase</fullName>
    </submittedName>
</protein>
<organism evidence="2 3">
    <name type="scientific">Frateuria aurantia (strain ATCC 33424 / DSM 6220 / KCTC 2777 / LMG 1558 / NBRC 3245 / NCIMB 13370)</name>
    <name type="common">Acetobacter aurantius</name>
    <dbReference type="NCBI Taxonomy" id="767434"/>
    <lineage>
        <taxon>Bacteria</taxon>
        <taxon>Pseudomonadati</taxon>
        <taxon>Pseudomonadota</taxon>
        <taxon>Gammaproteobacteria</taxon>
        <taxon>Lysobacterales</taxon>
        <taxon>Rhodanobacteraceae</taxon>
        <taxon>Frateuria</taxon>
    </lineage>
</organism>